<dbReference type="Proteomes" id="UP000247903">
    <property type="component" value="Unassembled WGS sequence"/>
</dbReference>
<sequence length="466" mass="54308">MPNKKIFILLPDGIGLRNFAFSNFQKIGIEKNFDITYWNNTPFDLTTLGFNEIKIKKAKSNPLTDSYKNARKHIEINLNIKKENDPVYHTYRFPFSYKKIKPALKNLLSLFLITFYSSTKGLEKVRKRILKLESSTSYFNECLETLQDQKPDFVFCTNQRPVLAIAPLLAAKKMNIPTATFIFSWDNLPKATMVVETDFYFVWSEHMKKELLHYYPYISEKQIIITGTPQFENHFESNLRVAKEQFYKEHQLDLNKKYICYSGDDITTCPDDPQYLSDVAEAVRKLNVKGYSLAILFRRCPVDFSNRFDTVIANYPDIIMPITPLWERIGQGWNTILPTKADVILQTNTILHTEMVINLGSSMVFDYAAYKKPCAFINYDVKAKIDKNWSVSKIYNYVHFRSMTNKNAVIWLGSANEIADKIEFGLQHPQHTIEDAKTWFEIINQHPPQEASKRIWEAIKTIISKE</sequence>
<keyword evidence="1" id="KW-0808">Transferase</keyword>
<dbReference type="EMBL" id="QJHK01000003">
    <property type="protein sequence ID" value="PXY42016.1"/>
    <property type="molecule type" value="Genomic_DNA"/>
</dbReference>
<gene>
    <name evidence="1" type="ORF">DMB65_05475</name>
</gene>
<protein>
    <submittedName>
        <fullName evidence="1">UDP-glycosyltransferase</fullName>
    </submittedName>
</protein>
<dbReference type="RefSeq" id="WP_110305645.1">
    <property type="nucleotide sequence ID" value="NZ_QJHK01000003.1"/>
</dbReference>
<reference evidence="1 2" key="1">
    <citation type="submission" date="2018-05" db="EMBL/GenBank/DDBJ databases">
        <title>Flavobacterium sp. strain IMCC34759, incomplete genome.</title>
        <authorList>
            <person name="Joung Y."/>
            <person name="Cho J."/>
        </authorList>
    </citation>
    <scope>NUCLEOTIDE SEQUENCE [LARGE SCALE GENOMIC DNA]</scope>
    <source>
        <strain evidence="1 2">IMCC34759</strain>
    </source>
</reference>
<comment type="caution">
    <text evidence="1">The sequence shown here is derived from an EMBL/GenBank/DDBJ whole genome shotgun (WGS) entry which is preliminary data.</text>
</comment>
<dbReference type="GO" id="GO:0016740">
    <property type="term" value="F:transferase activity"/>
    <property type="evidence" value="ECO:0007669"/>
    <property type="project" value="UniProtKB-KW"/>
</dbReference>
<organism evidence="1 2">
    <name type="scientific">Flavobacterium cheongpyeongense</name>
    <dbReference type="NCBI Taxonomy" id="2212651"/>
    <lineage>
        <taxon>Bacteria</taxon>
        <taxon>Pseudomonadati</taxon>
        <taxon>Bacteroidota</taxon>
        <taxon>Flavobacteriia</taxon>
        <taxon>Flavobacteriales</taxon>
        <taxon>Flavobacteriaceae</taxon>
        <taxon>Flavobacterium</taxon>
    </lineage>
</organism>
<accession>A0A2V4BSE9</accession>
<dbReference type="AlphaFoldDB" id="A0A2V4BSE9"/>
<keyword evidence="2" id="KW-1185">Reference proteome</keyword>
<proteinExistence type="predicted"/>
<dbReference type="OrthoDB" id="913551at2"/>
<name>A0A2V4BSE9_9FLAO</name>
<evidence type="ECO:0000313" key="2">
    <source>
        <dbReference type="Proteomes" id="UP000247903"/>
    </source>
</evidence>
<dbReference type="SUPFAM" id="SSF53756">
    <property type="entry name" value="UDP-Glycosyltransferase/glycogen phosphorylase"/>
    <property type="match status" value="1"/>
</dbReference>
<evidence type="ECO:0000313" key="1">
    <source>
        <dbReference type="EMBL" id="PXY42016.1"/>
    </source>
</evidence>